<name>M9RK79_9RHOB</name>
<feature type="transmembrane region" description="Helical" evidence="5">
    <location>
        <begin position="25"/>
        <end position="44"/>
    </location>
</feature>
<feature type="transmembrane region" description="Helical" evidence="5">
    <location>
        <begin position="56"/>
        <end position="78"/>
    </location>
</feature>
<organism evidence="6 7">
    <name type="scientific">Octadecabacter arcticus 238</name>
    <dbReference type="NCBI Taxonomy" id="391616"/>
    <lineage>
        <taxon>Bacteria</taxon>
        <taxon>Pseudomonadati</taxon>
        <taxon>Pseudomonadota</taxon>
        <taxon>Alphaproteobacteria</taxon>
        <taxon>Rhodobacterales</taxon>
        <taxon>Roseobacteraceae</taxon>
        <taxon>Octadecabacter</taxon>
    </lineage>
</organism>
<sequence length="171" mass="19603">MHRPAFGALGLATRGLSCQMSWMKWFDIPPVWLVGALIATYWLSQAQPFGLSLDHAITQFLAAVLIGGGLILMLLAIAEMRRKKTTVIPHLEADYLVQSGIFKRTCNPIYLGDVLILAGFILRWDAPLALPLIPALFWILETRFIVPEEDRLRRKFRQDFHRYAEKTLRWV</sequence>
<evidence type="ECO:0000256" key="4">
    <source>
        <dbReference type="ARBA" id="ARBA00023136"/>
    </source>
</evidence>
<dbReference type="Pfam" id="PF04191">
    <property type="entry name" value="PEMT"/>
    <property type="match status" value="1"/>
</dbReference>
<evidence type="ECO:0000313" key="7">
    <source>
        <dbReference type="Proteomes" id="UP000004688"/>
    </source>
</evidence>
<keyword evidence="2 5" id="KW-0812">Transmembrane</keyword>
<evidence type="ECO:0000256" key="3">
    <source>
        <dbReference type="ARBA" id="ARBA00022989"/>
    </source>
</evidence>
<dbReference type="KEGG" id="oar:OA238_c25480"/>
<dbReference type="InterPro" id="IPR007318">
    <property type="entry name" value="Phopholipid_MeTrfase"/>
</dbReference>
<reference evidence="6 7" key="1">
    <citation type="journal article" date="2013" name="PLoS ONE">
        <title>Poles Apart: Arctic and Antarctic Octadecabacter strains Share High Genome Plasticity and a New Type of Xanthorhodopsin.</title>
        <authorList>
            <person name="Vollmers J."/>
            <person name="Voget S."/>
            <person name="Dietrich S."/>
            <person name="Gollnow K."/>
            <person name="Smits M."/>
            <person name="Meyer K."/>
            <person name="Brinkhoff T."/>
            <person name="Simon M."/>
            <person name="Daniel R."/>
        </authorList>
    </citation>
    <scope>NUCLEOTIDE SEQUENCE [LARGE SCALE GENOMIC DNA]</scope>
    <source>
        <strain evidence="6 7">238</strain>
    </source>
</reference>
<comment type="subcellular location">
    <subcellularLocation>
        <location evidence="1">Endomembrane system</location>
        <topology evidence="1">Multi-pass membrane protein</topology>
    </subcellularLocation>
</comment>
<dbReference type="GO" id="GO:0012505">
    <property type="term" value="C:endomembrane system"/>
    <property type="evidence" value="ECO:0007669"/>
    <property type="project" value="UniProtKB-SubCell"/>
</dbReference>
<dbReference type="Gene3D" id="1.20.120.1630">
    <property type="match status" value="1"/>
</dbReference>
<dbReference type="AlphaFoldDB" id="M9RK79"/>
<evidence type="ECO:0000256" key="1">
    <source>
        <dbReference type="ARBA" id="ARBA00004127"/>
    </source>
</evidence>
<proteinExistence type="predicted"/>
<keyword evidence="4 5" id="KW-0472">Membrane</keyword>
<evidence type="ECO:0000313" key="6">
    <source>
        <dbReference type="EMBL" id="AGI72597.1"/>
    </source>
</evidence>
<dbReference type="PANTHER" id="PTHR12714">
    <property type="entry name" value="PROTEIN-S ISOPRENYLCYSTEINE O-METHYLTRANSFERASE"/>
    <property type="match status" value="1"/>
</dbReference>
<dbReference type="Proteomes" id="UP000004688">
    <property type="component" value="Chromosome"/>
</dbReference>
<evidence type="ECO:0000256" key="2">
    <source>
        <dbReference type="ARBA" id="ARBA00022692"/>
    </source>
</evidence>
<dbReference type="GO" id="GO:0016740">
    <property type="term" value="F:transferase activity"/>
    <property type="evidence" value="ECO:0007669"/>
    <property type="project" value="UniProtKB-ARBA"/>
</dbReference>
<keyword evidence="7" id="KW-1185">Reference proteome</keyword>
<keyword evidence="3 5" id="KW-1133">Transmembrane helix</keyword>
<dbReference type="HOGENOM" id="CLU_065200_4_0_5"/>
<dbReference type="EMBL" id="CP003742">
    <property type="protein sequence ID" value="AGI72597.1"/>
    <property type="molecule type" value="Genomic_DNA"/>
</dbReference>
<accession>M9RK79</accession>
<dbReference type="eggNOG" id="COG2020">
    <property type="taxonomic scope" value="Bacteria"/>
</dbReference>
<evidence type="ECO:0000256" key="5">
    <source>
        <dbReference type="SAM" id="Phobius"/>
    </source>
</evidence>
<protein>
    <submittedName>
        <fullName evidence="6">Uncharacterized protein</fullName>
    </submittedName>
</protein>
<dbReference type="PANTHER" id="PTHR12714:SF9">
    <property type="entry name" value="PROTEIN-S-ISOPRENYLCYSTEINE O-METHYLTRANSFERASE"/>
    <property type="match status" value="1"/>
</dbReference>
<dbReference type="STRING" id="391616.OA238_c25480"/>
<gene>
    <name evidence="6" type="ORF">OA238_c25480</name>
</gene>